<gene>
    <name evidence="2" type="ORF">A6302_04535</name>
</gene>
<keyword evidence="3" id="KW-1185">Reference proteome</keyword>
<comment type="caution">
    <text evidence="2">The sequence shown here is derived from an EMBL/GenBank/DDBJ whole genome shotgun (WGS) entry which is preliminary data.</text>
</comment>
<accession>A0A1E3GN17</accession>
<organism evidence="2 3">
    <name type="scientific">Methylobrevis pamukkalensis</name>
    <dbReference type="NCBI Taxonomy" id="1439726"/>
    <lineage>
        <taxon>Bacteria</taxon>
        <taxon>Pseudomonadati</taxon>
        <taxon>Pseudomonadota</taxon>
        <taxon>Alphaproteobacteria</taxon>
        <taxon>Hyphomicrobiales</taxon>
        <taxon>Pleomorphomonadaceae</taxon>
        <taxon>Methylobrevis</taxon>
    </lineage>
</organism>
<protein>
    <submittedName>
        <fullName evidence="2">Uncharacterized protein</fullName>
    </submittedName>
</protein>
<name>A0A1E3GN17_9HYPH</name>
<feature type="compositionally biased region" description="Polar residues" evidence="1">
    <location>
        <begin position="59"/>
        <end position="68"/>
    </location>
</feature>
<dbReference type="EMBL" id="MCRJ01000286">
    <property type="protein sequence ID" value="ODN65442.1"/>
    <property type="molecule type" value="Genomic_DNA"/>
</dbReference>
<sequence>MVLTIRNPVDGAMVASVKSLKPDALPNTTKAFPPLPRPAAPMNMSSKPSPLMSPAEATSLPTMSSEPV</sequence>
<feature type="region of interest" description="Disordered" evidence="1">
    <location>
        <begin position="23"/>
        <end position="68"/>
    </location>
</feature>
<evidence type="ECO:0000313" key="3">
    <source>
        <dbReference type="Proteomes" id="UP000094622"/>
    </source>
</evidence>
<dbReference type="AlphaFoldDB" id="A0A1E3GN17"/>
<reference evidence="2 3" key="1">
    <citation type="submission" date="2016-07" db="EMBL/GenBank/DDBJ databases">
        <title>Draft Genome Sequence of Methylobrevis pamukkalensis PK2.</title>
        <authorList>
            <person name="Vasilenko O.V."/>
            <person name="Doronina N.V."/>
            <person name="Shmareva M.N."/>
            <person name="Tarlachkov S.V."/>
            <person name="Mustakhimov I."/>
            <person name="Trotsenko Y.A."/>
        </authorList>
    </citation>
    <scope>NUCLEOTIDE SEQUENCE [LARGE SCALE GENOMIC DNA]</scope>
    <source>
        <strain evidence="2 3">PK2</strain>
    </source>
</reference>
<evidence type="ECO:0000313" key="2">
    <source>
        <dbReference type="EMBL" id="ODN65442.1"/>
    </source>
</evidence>
<dbReference type="Proteomes" id="UP000094622">
    <property type="component" value="Unassembled WGS sequence"/>
</dbReference>
<proteinExistence type="predicted"/>
<evidence type="ECO:0000256" key="1">
    <source>
        <dbReference type="SAM" id="MobiDB-lite"/>
    </source>
</evidence>